<reference evidence="8" key="1">
    <citation type="submission" date="2021-05" db="EMBL/GenBank/DDBJ databases">
        <authorList>
            <person name="Arsene-Ploetze F."/>
        </authorList>
    </citation>
    <scope>NUCLEOTIDE SEQUENCE</scope>
    <source>
        <strain evidence="8">DSM 42138</strain>
    </source>
</reference>
<dbReference type="CDD" id="cd13861">
    <property type="entry name" value="CuRO_1_CumA_like"/>
    <property type="match status" value="1"/>
</dbReference>
<evidence type="ECO:0000259" key="7">
    <source>
        <dbReference type="Pfam" id="PF07732"/>
    </source>
</evidence>
<keyword evidence="2 8" id="KW-0560">Oxidoreductase</keyword>
<feature type="domain" description="Plastocyanin-like" evidence="5">
    <location>
        <begin position="290"/>
        <end position="388"/>
    </location>
</feature>
<dbReference type="Proteomes" id="UP001152519">
    <property type="component" value="Unassembled WGS sequence"/>
</dbReference>
<dbReference type="PROSITE" id="PS00080">
    <property type="entry name" value="MULTICOPPER_OXIDASE2"/>
    <property type="match status" value="1"/>
</dbReference>
<dbReference type="Pfam" id="PF07731">
    <property type="entry name" value="Cu-oxidase_2"/>
    <property type="match status" value="1"/>
</dbReference>
<evidence type="ECO:0000256" key="3">
    <source>
        <dbReference type="ARBA" id="ARBA00023008"/>
    </source>
</evidence>
<sequence length="539" mass="57035">MSGPLPGEQPFGRREVLRLGALAAGTAGLGGLGLLAACSGGTHQAARRFILPTDPEVRRAEAARHRSGRTASFALTAGAATVDLGGRRAHTWTYGGEAVAPELRVGKGDRVRAAVTNRLTEQTTLHWHGIRIRNDMDGNAPVTQAAIAAGDGRFTYDFTVPDPGTYWYHSHSGLQADRGLFGALVVEDPDDRSGADADAVLVLDDWLDGLGTTPDAVLAALNPALGGGGTAGMGGMAGMDHSGSPSASTTGAGTGGGTPEQRTAARLVGQGEGRSKVLGGMTQHIAYPLHLINGRPPNDPRPIRCKPGTRLRLRIVNAGAETPYRFAVAGHELTVVAVDGYDTQPQKADAVLLGMAQRVDVLVTVRSGAWPVVARAEGRPGHAATVLRTTDAAPQRKLPADVPELDGRLVLESALRPAASVRLDKRAPDRSYEVELLRAEGRYQWGIAGRDAGGLVMKTGERVRITMRNTSGMWHPMHTHGHTFAVPAYGGLRRDTVNVLPGTSLAVEFDADNPGEWMFHCHNAYHFEAGMAADLHYIR</sequence>
<dbReference type="InterPro" id="IPR008972">
    <property type="entry name" value="Cupredoxin"/>
</dbReference>
<dbReference type="InterPro" id="IPR045087">
    <property type="entry name" value="Cu-oxidase_fam"/>
</dbReference>
<keyword evidence="1" id="KW-0479">Metal-binding</keyword>
<keyword evidence="3" id="KW-0186">Copper</keyword>
<evidence type="ECO:0000256" key="2">
    <source>
        <dbReference type="ARBA" id="ARBA00023002"/>
    </source>
</evidence>
<dbReference type="PROSITE" id="PS00079">
    <property type="entry name" value="MULTICOPPER_OXIDASE1"/>
    <property type="match status" value="2"/>
</dbReference>
<feature type="region of interest" description="Disordered" evidence="4">
    <location>
        <begin position="232"/>
        <end position="261"/>
    </location>
</feature>
<dbReference type="InterPro" id="IPR002355">
    <property type="entry name" value="Cu_oxidase_Cu_BS"/>
</dbReference>
<dbReference type="AlphaFoldDB" id="A0A9W4DS54"/>
<dbReference type="PROSITE" id="PS51318">
    <property type="entry name" value="TAT"/>
    <property type="match status" value="1"/>
</dbReference>
<keyword evidence="9" id="KW-1185">Reference proteome</keyword>
<dbReference type="PANTHER" id="PTHR11709:SF394">
    <property type="entry name" value="FI03373P-RELATED"/>
    <property type="match status" value="1"/>
</dbReference>
<evidence type="ECO:0000259" key="6">
    <source>
        <dbReference type="Pfam" id="PF07731"/>
    </source>
</evidence>
<protein>
    <submittedName>
        <fullName evidence="8">Multicopper oxidase MmcO</fullName>
        <ecNumber evidence="8">1.16.3.1</ecNumber>
    </submittedName>
</protein>
<name>A0A9W4DS54_9ACTN</name>
<evidence type="ECO:0000313" key="8">
    <source>
        <dbReference type="EMBL" id="CAG6395234.1"/>
    </source>
</evidence>
<dbReference type="Gene3D" id="2.60.40.420">
    <property type="entry name" value="Cupredoxins - blue copper proteins"/>
    <property type="match status" value="3"/>
</dbReference>
<dbReference type="InterPro" id="IPR001117">
    <property type="entry name" value="Cu-oxidase_2nd"/>
</dbReference>
<dbReference type="GO" id="GO:0004322">
    <property type="term" value="F:ferroxidase activity"/>
    <property type="evidence" value="ECO:0007669"/>
    <property type="project" value="UniProtKB-EC"/>
</dbReference>
<dbReference type="Pfam" id="PF07732">
    <property type="entry name" value="Cu-oxidase_3"/>
    <property type="match status" value="1"/>
</dbReference>
<dbReference type="InterPro" id="IPR033138">
    <property type="entry name" value="Cu_oxidase_CS"/>
</dbReference>
<gene>
    <name evidence="8" type="primary">mmcO</name>
    <name evidence="8" type="ORF">SCOCK_300043</name>
</gene>
<dbReference type="InterPro" id="IPR034279">
    <property type="entry name" value="CuRO_3_CopA"/>
</dbReference>
<dbReference type="RefSeq" id="WP_251492245.1">
    <property type="nucleotide sequence ID" value="NZ_CAJSLV010000060.1"/>
</dbReference>
<dbReference type="CDD" id="cd13896">
    <property type="entry name" value="CuRO_3_CopA"/>
    <property type="match status" value="1"/>
</dbReference>
<evidence type="ECO:0000256" key="1">
    <source>
        <dbReference type="ARBA" id="ARBA00022723"/>
    </source>
</evidence>
<dbReference type="SUPFAM" id="SSF49503">
    <property type="entry name" value="Cupredoxins"/>
    <property type="match status" value="3"/>
</dbReference>
<accession>A0A9W4DS54</accession>
<organism evidence="8 9">
    <name type="scientific">Actinacidiphila cocklensis</name>
    <dbReference type="NCBI Taxonomy" id="887465"/>
    <lineage>
        <taxon>Bacteria</taxon>
        <taxon>Bacillati</taxon>
        <taxon>Actinomycetota</taxon>
        <taxon>Actinomycetes</taxon>
        <taxon>Kitasatosporales</taxon>
        <taxon>Streptomycetaceae</taxon>
        <taxon>Actinacidiphila</taxon>
    </lineage>
</organism>
<evidence type="ECO:0000256" key="4">
    <source>
        <dbReference type="SAM" id="MobiDB-lite"/>
    </source>
</evidence>
<evidence type="ECO:0000259" key="5">
    <source>
        <dbReference type="Pfam" id="PF00394"/>
    </source>
</evidence>
<dbReference type="InterPro" id="IPR006311">
    <property type="entry name" value="TAT_signal"/>
</dbReference>
<feature type="compositionally biased region" description="Low complexity" evidence="4">
    <location>
        <begin position="238"/>
        <end position="251"/>
    </location>
</feature>
<dbReference type="PANTHER" id="PTHR11709">
    <property type="entry name" value="MULTI-COPPER OXIDASE"/>
    <property type="match status" value="1"/>
</dbReference>
<dbReference type="EMBL" id="CAJSLV010000060">
    <property type="protein sequence ID" value="CAG6395234.1"/>
    <property type="molecule type" value="Genomic_DNA"/>
</dbReference>
<dbReference type="InterPro" id="IPR011707">
    <property type="entry name" value="Cu-oxidase-like_N"/>
</dbReference>
<dbReference type="EC" id="1.16.3.1" evidence="8"/>
<comment type="caution">
    <text evidence="8">The sequence shown here is derived from an EMBL/GenBank/DDBJ whole genome shotgun (WGS) entry which is preliminary data.</text>
</comment>
<feature type="domain" description="Plastocyanin-like" evidence="6">
    <location>
        <begin position="453"/>
        <end position="534"/>
    </location>
</feature>
<feature type="domain" description="Plastocyanin-like" evidence="7">
    <location>
        <begin position="84"/>
        <end position="190"/>
    </location>
</feature>
<dbReference type="InterPro" id="IPR011706">
    <property type="entry name" value="Cu-oxidase_C"/>
</dbReference>
<dbReference type="GO" id="GO:0005507">
    <property type="term" value="F:copper ion binding"/>
    <property type="evidence" value="ECO:0007669"/>
    <property type="project" value="InterPro"/>
</dbReference>
<evidence type="ECO:0000313" key="9">
    <source>
        <dbReference type="Proteomes" id="UP001152519"/>
    </source>
</evidence>
<dbReference type="Pfam" id="PF00394">
    <property type="entry name" value="Cu-oxidase"/>
    <property type="match status" value="1"/>
</dbReference>
<proteinExistence type="predicted"/>